<dbReference type="GO" id="GO:0050265">
    <property type="term" value="F:RNA uridylyltransferase activity"/>
    <property type="evidence" value="ECO:0007669"/>
    <property type="project" value="TreeGrafter"/>
</dbReference>
<evidence type="ECO:0000256" key="1">
    <source>
        <dbReference type="SAM" id="MobiDB-lite"/>
    </source>
</evidence>
<proteinExistence type="predicted"/>
<dbReference type="EMBL" id="UFQT01000257">
    <property type="protein sequence ID" value="SSX22472.1"/>
    <property type="molecule type" value="Genomic_DNA"/>
</dbReference>
<evidence type="ECO:0000313" key="4">
    <source>
        <dbReference type="EMBL" id="SSX22472.1"/>
    </source>
</evidence>
<dbReference type="SUPFAM" id="SSF81631">
    <property type="entry name" value="PAP/OAS1 substrate-binding domain"/>
    <property type="match status" value="1"/>
</dbReference>
<accession>A0A336LWP1</accession>
<gene>
    <name evidence="4" type="primary">CSON006816</name>
</gene>
<dbReference type="SUPFAM" id="SSF81301">
    <property type="entry name" value="Nucleotidyltransferase"/>
    <property type="match status" value="1"/>
</dbReference>
<dbReference type="VEuPathDB" id="VectorBase:CSON006816"/>
<protein>
    <submittedName>
        <fullName evidence="4">CSON006816 protein</fullName>
    </submittedName>
</protein>
<dbReference type="AlphaFoldDB" id="A0A336LWP1"/>
<reference evidence="4" key="2">
    <citation type="submission" date="2018-07" db="EMBL/GenBank/DDBJ databases">
        <authorList>
            <person name="Quirk P.G."/>
            <person name="Krulwich T.A."/>
        </authorList>
    </citation>
    <scope>NUCLEOTIDE SEQUENCE</scope>
</reference>
<dbReference type="Gene3D" id="1.10.1410.10">
    <property type="match status" value="1"/>
</dbReference>
<feature type="region of interest" description="Disordered" evidence="1">
    <location>
        <begin position="104"/>
        <end position="129"/>
    </location>
</feature>
<dbReference type="Pfam" id="PF22600">
    <property type="entry name" value="MTPAP-like_central"/>
    <property type="match status" value="1"/>
</dbReference>
<dbReference type="GO" id="GO:0031123">
    <property type="term" value="P:RNA 3'-end processing"/>
    <property type="evidence" value="ECO:0007669"/>
    <property type="project" value="TreeGrafter"/>
</dbReference>
<feature type="domain" description="Poly(A) RNA polymerase mitochondrial-like central palm" evidence="2">
    <location>
        <begin position="209"/>
        <end position="326"/>
    </location>
</feature>
<evidence type="ECO:0000259" key="2">
    <source>
        <dbReference type="Pfam" id="PF22600"/>
    </source>
</evidence>
<name>A0A336LWP1_CULSO</name>
<dbReference type="PANTHER" id="PTHR12271">
    <property type="entry name" value="POLY A POLYMERASE CID PAP -RELATED"/>
    <property type="match status" value="1"/>
</dbReference>
<evidence type="ECO:0000313" key="3">
    <source>
        <dbReference type="EMBL" id="SSX02095.1"/>
    </source>
</evidence>
<reference evidence="3" key="1">
    <citation type="submission" date="2018-04" db="EMBL/GenBank/DDBJ databases">
        <authorList>
            <person name="Go L.Y."/>
            <person name="Mitchell J.A."/>
        </authorList>
    </citation>
    <scope>NUCLEOTIDE SEQUENCE</scope>
    <source>
        <tissue evidence="3">Whole organism</tissue>
    </source>
</reference>
<dbReference type="InterPro" id="IPR043519">
    <property type="entry name" value="NT_sf"/>
</dbReference>
<sequence>MNKIENDQIPRKTLELNFELKLFNDSLKSHMEIRTVDLQLLNQLRETTELIHALMSDCTLIETETVNVKENSALFKLHRQLYCLQCNTSVKAEFNKVKEHVNSRQHQKCSSNLANSKKEQKNNKTTPASQVFTNSKFVSELTSSAVPNDPDSKLKVVPVLKDVKESPRSEPQNEKLKLNKKVQVFLRDQNLEKLGRRLSEEGEKIKLTAKHHNVIESIKNALSSKYPHIKVYPFGSRISGLGSANSDLDIFIDLNENYYKAPYNIDINEFRYIEQQLKSTKQWIDFCSITGARTPILKAFFSAEQIPCDLSFSNGLSHRNTKFIAYLIELQPLFGKLACVTKLWASEADVKMNSYILTLLLVFYFQQVKLFPSVYDLQKDAPPKLIGLDWNGQFKSTNWPEVSNDFRQHLIGFYDFYGYKFDFSKLVICPFLGIPIAKERFHYGKEKLPEEMDLYMSYMKKIDMRNADVLTDLFAYEKPMVVQDPFEHIHNVSKGVRPASCDRFINYCKLTSDFLKTKRVL</sequence>
<organism evidence="4">
    <name type="scientific">Culicoides sonorensis</name>
    <name type="common">Biting midge</name>
    <dbReference type="NCBI Taxonomy" id="179676"/>
    <lineage>
        <taxon>Eukaryota</taxon>
        <taxon>Metazoa</taxon>
        <taxon>Ecdysozoa</taxon>
        <taxon>Arthropoda</taxon>
        <taxon>Hexapoda</taxon>
        <taxon>Insecta</taxon>
        <taxon>Pterygota</taxon>
        <taxon>Neoptera</taxon>
        <taxon>Endopterygota</taxon>
        <taxon>Diptera</taxon>
        <taxon>Nematocera</taxon>
        <taxon>Chironomoidea</taxon>
        <taxon>Ceratopogonidae</taxon>
        <taxon>Ceratopogoninae</taxon>
        <taxon>Culicoides</taxon>
        <taxon>Monoculicoides</taxon>
    </lineage>
</organism>
<dbReference type="CDD" id="cd05402">
    <property type="entry name" value="NT_PAP_TUTase"/>
    <property type="match status" value="1"/>
</dbReference>
<dbReference type="PANTHER" id="PTHR12271:SF66">
    <property type="entry name" value="TERMINAL URIDYLYLTRANSFERASE TAILOR"/>
    <property type="match status" value="1"/>
</dbReference>
<dbReference type="Gene3D" id="3.30.460.10">
    <property type="entry name" value="Beta Polymerase, domain 2"/>
    <property type="match status" value="1"/>
</dbReference>
<dbReference type="InterPro" id="IPR054708">
    <property type="entry name" value="MTPAP-like_central"/>
</dbReference>
<dbReference type="EMBL" id="UFQS01000257">
    <property type="protein sequence ID" value="SSX02095.1"/>
    <property type="molecule type" value="Genomic_DNA"/>
</dbReference>